<dbReference type="InterPro" id="IPR011701">
    <property type="entry name" value="MFS"/>
</dbReference>
<dbReference type="AlphaFoldDB" id="A0A160TMY5"/>
<dbReference type="EMBL" id="CZQE01000281">
    <property type="protein sequence ID" value="CUS45587.1"/>
    <property type="molecule type" value="Genomic_DNA"/>
</dbReference>
<keyword evidence="3 6" id="KW-1133">Transmembrane helix</keyword>
<evidence type="ECO:0000256" key="5">
    <source>
        <dbReference type="SAM" id="MobiDB-lite"/>
    </source>
</evidence>
<feature type="domain" description="Major facilitator superfamily (MFS) profile" evidence="7">
    <location>
        <begin position="41"/>
        <end position="490"/>
    </location>
</feature>
<gene>
    <name evidence="8" type="ORF">MGWOODY_Smn1561</name>
</gene>
<feature type="transmembrane region" description="Helical" evidence="6">
    <location>
        <begin position="194"/>
        <end position="215"/>
    </location>
</feature>
<dbReference type="PRINTS" id="PR01035">
    <property type="entry name" value="TCRTETA"/>
</dbReference>
<feature type="transmembrane region" description="Helical" evidence="6">
    <location>
        <begin position="164"/>
        <end position="182"/>
    </location>
</feature>
<keyword evidence="2 6" id="KW-0812">Transmembrane</keyword>
<comment type="subcellular location">
    <subcellularLocation>
        <location evidence="1">Membrane</location>
        <topology evidence="1">Multi-pass membrane protein</topology>
    </subcellularLocation>
</comment>
<dbReference type="SUPFAM" id="SSF103473">
    <property type="entry name" value="MFS general substrate transporter"/>
    <property type="match status" value="1"/>
</dbReference>
<dbReference type="InterPro" id="IPR020846">
    <property type="entry name" value="MFS_dom"/>
</dbReference>
<dbReference type="Gene3D" id="1.20.1250.20">
    <property type="entry name" value="MFS general substrate transporter like domains"/>
    <property type="match status" value="1"/>
</dbReference>
<protein>
    <submittedName>
        <fullName evidence="8">Multidrug resistance protein B</fullName>
    </submittedName>
</protein>
<feature type="transmembrane region" description="Helical" evidence="6">
    <location>
        <begin position="131"/>
        <end position="152"/>
    </location>
</feature>
<keyword evidence="4 6" id="KW-0472">Membrane</keyword>
<evidence type="ECO:0000256" key="3">
    <source>
        <dbReference type="ARBA" id="ARBA00022989"/>
    </source>
</evidence>
<feature type="transmembrane region" description="Helical" evidence="6">
    <location>
        <begin position="422"/>
        <end position="446"/>
    </location>
</feature>
<dbReference type="PANTHER" id="PTHR23501:SF154">
    <property type="entry name" value="MULTIDRUG-EFFLUX TRANSPORTER RV1634-RELATED"/>
    <property type="match status" value="1"/>
</dbReference>
<feature type="transmembrane region" description="Helical" evidence="6">
    <location>
        <begin position="43"/>
        <end position="63"/>
    </location>
</feature>
<dbReference type="GO" id="GO:0022857">
    <property type="term" value="F:transmembrane transporter activity"/>
    <property type="evidence" value="ECO:0007669"/>
    <property type="project" value="InterPro"/>
</dbReference>
<proteinExistence type="predicted"/>
<dbReference type="Pfam" id="PF07690">
    <property type="entry name" value="MFS_1"/>
    <property type="match status" value="1"/>
</dbReference>
<feature type="transmembrane region" description="Helical" evidence="6">
    <location>
        <begin position="252"/>
        <end position="271"/>
    </location>
</feature>
<evidence type="ECO:0000313" key="8">
    <source>
        <dbReference type="EMBL" id="CUS45587.1"/>
    </source>
</evidence>
<dbReference type="PANTHER" id="PTHR23501">
    <property type="entry name" value="MAJOR FACILITATOR SUPERFAMILY"/>
    <property type="match status" value="1"/>
</dbReference>
<feature type="transmembrane region" description="Helical" evidence="6">
    <location>
        <begin position="386"/>
        <end position="410"/>
    </location>
</feature>
<feature type="transmembrane region" description="Helical" evidence="6">
    <location>
        <begin position="466"/>
        <end position="486"/>
    </location>
</feature>
<feature type="transmembrane region" description="Helical" evidence="6">
    <location>
        <begin position="292"/>
        <end position="314"/>
    </location>
</feature>
<name>A0A160TMY5_9ZZZZ</name>
<organism evidence="8">
    <name type="scientific">hydrothermal vent metagenome</name>
    <dbReference type="NCBI Taxonomy" id="652676"/>
    <lineage>
        <taxon>unclassified sequences</taxon>
        <taxon>metagenomes</taxon>
        <taxon>ecological metagenomes</taxon>
    </lineage>
</organism>
<feature type="transmembrane region" description="Helical" evidence="6">
    <location>
        <begin position="357"/>
        <end position="380"/>
    </location>
</feature>
<dbReference type="PROSITE" id="PS50850">
    <property type="entry name" value="MFS"/>
    <property type="match status" value="1"/>
</dbReference>
<reference evidence="8" key="1">
    <citation type="submission" date="2015-10" db="EMBL/GenBank/DDBJ databases">
        <authorList>
            <person name="Gilbert D.G."/>
        </authorList>
    </citation>
    <scope>NUCLEOTIDE SEQUENCE</scope>
</reference>
<evidence type="ECO:0000256" key="6">
    <source>
        <dbReference type="SAM" id="Phobius"/>
    </source>
</evidence>
<evidence type="ECO:0000256" key="1">
    <source>
        <dbReference type="ARBA" id="ARBA00004141"/>
    </source>
</evidence>
<dbReference type="InterPro" id="IPR036259">
    <property type="entry name" value="MFS_trans_sf"/>
</dbReference>
<dbReference type="Gene3D" id="1.20.1720.10">
    <property type="entry name" value="Multidrug resistance protein D"/>
    <property type="match status" value="1"/>
</dbReference>
<dbReference type="InterPro" id="IPR001958">
    <property type="entry name" value="Tet-R_TetA/multi-R_MdtG-like"/>
</dbReference>
<sequence length="491" mass="50433">MKDQTDTFDSPVVSGAPGPDTPARPATGEWAALLSGTNGVRSLVLAGGVALHAINVYLATTILPSVVRSIGGLDLYAWNTTIFVVASIIGSAFSAKLLRLAGPRGAYAVAATIFALGAMGCAAAPSMPVMLVGRLIQGCGGGLLFALAYAMIRIAFDETLWPRGMALVSGMWGIATLIGPAIGGVFAEMDAWRAAFWVLVPVSILFVILAMTVLPGRDGKPSEPVEVPAVQLSLLVMAVLAISVGSTSSNPVQNLLGVVAASCLVALLVRAERRSKRKLFPSETLNPGSSIAALYLTISLLAVTVTSSEVFVPLFLQVLHHQSPLLAGYLAALMAAGWTLGSVFGSGATDRGARRSILLGPALQLVGMVILCMLMPNASAGTWRDLAPLCPLLIVIGFGVGLAWPHLLTAILKAAPPHEQELAGASITTIQLFATATGAALAGLVVNAGGLVDPGGVVGASHAARWLFGVFALAPLLCLFSAGRVVHSRSV</sequence>
<feature type="transmembrane region" description="Helical" evidence="6">
    <location>
        <begin position="75"/>
        <end position="93"/>
    </location>
</feature>
<feature type="region of interest" description="Disordered" evidence="5">
    <location>
        <begin position="1"/>
        <end position="22"/>
    </location>
</feature>
<accession>A0A160TMY5</accession>
<evidence type="ECO:0000259" key="7">
    <source>
        <dbReference type="PROSITE" id="PS50850"/>
    </source>
</evidence>
<feature type="transmembrane region" description="Helical" evidence="6">
    <location>
        <begin position="227"/>
        <end position="246"/>
    </location>
</feature>
<dbReference type="GO" id="GO:0005886">
    <property type="term" value="C:plasma membrane"/>
    <property type="evidence" value="ECO:0007669"/>
    <property type="project" value="TreeGrafter"/>
</dbReference>
<feature type="transmembrane region" description="Helical" evidence="6">
    <location>
        <begin position="105"/>
        <end position="125"/>
    </location>
</feature>
<evidence type="ECO:0000256" key="4">
    <source>
        <dbReference type="ARBA" id="ARBA00023136"/>
    </source>
</evidence>
<feature type="transmembrane region" description="Helical" evidence="6">
    <location>
        <begin position="326"/>
        <end position="345"/>
    </location>
</feature>
<evidence type="ECO:0000256" key="2">
    <source>
        <dbReference type="ARBA" id="ARBA00022692"/>
    </source>
</evidence>